<dbReference type="Pfam" id="PF00278">
    <property type="entry name" value="Orn_DAP_Arg_deC"/>
    <property type="match status" value="1"/>
</dbReference>
<dbReference type="NCBIfam" id="TIGR01048">
    <property type="entry name" value="lysA"/>
    <property type="match status" value="1"/>
</dbReference>
<dbReference type="FunFam" id="3.20.20.10:FF:000003">
    <property type="entry name" value="Diaminopimelate decarboxylase"/>
    <property type="match status" value="1"/>
</dbReference>
<keyword evidence="5 12" id="KW-0457">Lysine biosynthesis</keyword>
<evidence type="ECO:0000256" key="12">
    <source>
        <dbReference type="HAMAP-Rule" id="MF_02120"/>
    </source>
</evidence>
<dbReference type="Pfam" id="PF02784">
    <property type="entry name" value="Orn_Arg_deC_N"/>
    <property type="match status" value="1"/>
</dbReference>
<evidence type="ECO:0000256" key="1">
    <source>
        <dbReference type="ARBA" id="ARBA00001933"/>
    </source>
</evidence>
<feature type="active site" description="Proton donor" evidence="13">
    <location>
        <position position="378"/>
    </location>
</feature>
<dbReference type="PRINTS" id="PR01181">
    <property type="entry name" value="DAPDCRBXLASE"/>
</dbReference>
<feature type="binding site" evidence="12">
    <location>
        <position position="406"/>
    </location>
    <ligand>
        <name>pyridoxal 5'-phosphate</name>
        <dbReference type="ChEBI" id="CHEBI:597326"/>
    </ligand>
</feature>
<dbReference type="InterPro" id="IPR009006">
    <property type="entry name" value="Ala_racemase/Decarboxylase_C"/>
</dbReference>
<dbReference type="UniPathway" id="UPA00034">
    <property type="reaction ID" value="UER00027"/>
</dbReference>
<dbReference type="PRINTS" id="PR01179">
    <property type="entry name" value="ODADCRBXLASE"/>
</dbReference>
<evidence type="ECO:0000256" key="6">
    <source>
        <dbReference type="ARBA" id="ARBA00023239"/>
    </source>
</evidence>
<evidence type="ECO:0000256" key="9">
    <source>
        <dbReference type="ARBA" id="ARBA00060983"/>
    </source>
</evidence>
<evidence type="ECO:0000256" key="3">
    <source>
        <dbReference type="ARBA" id="ARBA00022793"/>
    </source>
</evidence>
<keyword evidence="4 12" id="KW-0663">Pyridoxal phosphate</keyword>
<evidence type="ECO:0000256" key="2">
    <source>
        <dbReference type="ARBA" id="ARBA00022605"/>
    </source>
</evidence>
<evidence type="ECO:0000256" key="14">
    <source>
        <dbReference type="RuleBase" id="RU003738"/>
    </source>
</evidence>
<dbReference type="EnsemblBacteria" id="CAD16688">
    <property type="protein sequence ID" value="CAD16688"/>
    <property type="gene ID" value="RSc2979"/>
</dbReference>
<feature type="binding site" evidence="12">
    <location>
        <position position="352"/>
    </location>
    <ligand>
        <name>substrate</name>
    </ligand>
</feature>
<evidence type="ECO:0000313" key="17">
    <source>
        <dbReference type="EMBL" id="CAD16688.1"/>
    </source>
</evidence>
<evidence type="ECO:0000256" key="8">
    <source>
        <dbReference type="ARBA" id="ARBA00060643"/>
    </source>
</evidence>
<evidence type="ECO:0000259" key="15">
    <source>
        <dbReference type="Pfam" id="PF00278"/>
    </source>
</evidence>
<feature type="binding site" evidence="12">
    <location>
        <position position="406"/>
    </location>
    <ligand>
        <name>substrate</name>
    </ligand>
</feature>
<evidence type="ECO:0000256" key="10">
    <source>
        <dbReference type="ARBA" id="ARBA00066427"/>
    </source>
</evidence>
<comment type="similarity">
    <text evidence="9 12">Belongs to the Orn/Lys/Arg decarboxylase class-II family. LysA subfamily.</text>
</comment>
<proteinExistence type="inferred from homology"/>
<dbReference type="AlphaFoldDB" id="Q8XV52"/>
<dbReference type="eggNOG" id="COG0019">
    <property type="taxonomic scope" value="Bacteria"/>
</dbReference>
<dbReference type="InterPro" id="IPR000183">
    <property type="entry name" value="Orn/DAP/Arg_de-COase"/>
</dbReference>
<feature type="domain" description="Orn/DAP/Arg decarboxylase 2 C-terminal" evidence="15">
    <location>
        <begin position="63"/>
        <end position="404"/>
    </location>
</feature>
<feature type="binding site" evidence="12">
    <location>
        <position position="348"/>
    </location>
    <ligand>
        <name>substrate</name>
    </ligand>
</feature>
<name>Q8XV52_RALN1</name>
<comment type="subunit">
    <text evidence="12">Homodimer.</text>
</comment>
<evidence type="ECO:0000256" key="11">
    <source>
        <dbReference type="ARBA" id="ARBA00074972"/>
    </source>
</evidence>
<keyword evidence="3 12" id="KW-0210">Decarboxylase</keyword>
<dbReference type="GO" id="GO:0030170">
    <property type="term" value="F:pyridoxal phosphate binding"/>
    <property type="evidence" value="ECO:0007669"/>
    <property type="project" value="UniProtKB-UniRule"/>
</dbReference>
<dbReference type="InterPro" id="IPR022644">
    <property type="entry name" value="De-COase2_N"/>
</dbReference>
<dbReference type="KEGG" id="rso:RSc2979"/>
<feature type="modified residue" description="N6-(pyridoxal phosphate)lysine" evidence="12 13">
    <location>
        <position position="93"/>
    </location>
</feature>
<evidence type="ECO:0000259" key="16">
    <source>
        <dbReference type="Pfam" id="PF02784"/>
    </source>
</evidence>
<dbReference type="SUPFAM" id="SSF50621">
    <property type="entry name" value="Alanine racemase C-terminal domain-like"/>
    <property type="match status" value="1"/>
</dbReference>
<dbReference type="GO" id="GO:0009089">
    <property type="term" value="P:lysine biosynthetic process via diaminopimelate"/>
    <property type="evidence" value="ECO:0007669"/>
    <property type="project" value="UniProtKB-UniRule"/>
</dbReference>
<feature type="binding site" evidence="12">
    <location>
        <position position="379"/>
    </location>
    <ligand>
        <name>substrate</name>
    </ligand>
</feature>
<evidence type="ECO:0000256" key="5">
    <source>
        <dbReference type="ARBA" id="ARBA00023154"/>
    </source>
</evidence>
<dbReference type="InterPro" id="IPR022643">
    <property type="entry name" value="De-COase2_C"/>
</dbReference>
<feature type="binding site" evidence="12">
    <location>
        <position position="272"/>
    </location>
    <ligand>
        <name>pyridoxal 5'-phosphate</name>
        <dbReference type="ChEBI" id="CHEBI:597326"/>
    </ligand>
</feature>
<dbReference type="InterPro" id="IPR002986">
    <property type="entry name" value="DAP_deCOOHase_LysA"/>
</dbReference>
<keyword evidence="18" id="KW-1185">Reference proteome</keyword>
<evidence type="ECO:0000256" key="4">
    <source>
        <dbReference type="ARBA" id="ARBA00022898"/>
    </source>
</evidence>
<comment type="pathway">
    <text evidence="8 12 14">Amino-acid biosynthesis; L-lysine biosynthesis via DAP pathway; L-lysine from DL-2,6-diaminopimelate: step 1/1.</text>
</comment>
<comment type="cofactor">
    <cofactor evidence="1 12 13 14">
        <name>pyridoxal 5'-phosphate</name>
        <dbReference type="ChEBI" id="CHEBI:597326"/>
    </cofactor>
</comment>
<reference evidence="17 18" key="1">
    <citation type="journal article" date="2002" name="Nature">
        <title>Genome sequence of the plant pathogen Ralstonia solanacearum.</title>
        <authorList>
            <person name="Salanoubat M."/>
            <person name="Genin S."/>
            <person name="Artiguenave F."/>
            <person name="Gouzy J."/>
            <person name="Mangenot S."/>
            <person name="Arlat M."/>
            <person name="Billault A."/>
            <person name="Brottier P."/>
            <person name="Camus J.C."/>
            <person name="Cattolico L."/>
            <person name="Chandler M."/>
            <person name="Choisne N."/>
            <person name="Claudel-Renard C."/>
            <person name="Cunnac S."/>
            <person name="Demange N."/>
            <person name="Gaspin C."/>
            <person name="Lavie M."/>
            <person name="Moisan A."/>
            <person name="Robert C."/>
            <person name="Saurin W."/>
            <person name="Schiex T."/>
            <person name="Siguier P."/>
            <person name="Thebault P."/>
            <person name="Whalen M."/>
            <person name="Wincker P."/>
            <person name="Levy M."/>
            <person name="Weissenbach J."/>
            <person name="Boucher C.A."/>
        </authorList>
    </citation>
    <scope>NUCLEOTIDE SEQUENCE [LARGE SCALE GENOMIC DNA]</scope>
    <source>
        <strain evidence="18">ATCC BAA-1114 / GMI1000</strain>
    </source>
</reference>
<evidence type="ECO:0000256" key="13">
    <source>
        <dbReference type="PIRSR" id="PIRSR600183-50"/>
    </source>
</evidence>
<feature type="domain" description="Orn/DAP/Arg decarboxylase 2 N-terminal" evidence="16">
    <location>
        <begin position="71"/>
        <end position="315"/>
    </location>
</feature>
<dbReference type="CDD" id="cd06828">
    <property type="entry name" value="PLPDE_III_DapDC"/>
    <property type="match status" value="1"/>
</dbReference>
<feature type="binding site" evidence="12">
    <location>
        <begin position="309"/>
        <end position="312"/>
    </location>
    <ligand>
        <name>pyridoxal 5'-phosphate</name>
        <dbReference type="ChEBI" id="CHEBI:597326"/>
    </ligand>
</feature>
<keyword evidence="6 12" id="KW-0456">Lyase</keyword>
<protein>
    <recommendedName>
        <fullName evidence="11 12">Diaminopimelate decarboxylase</fullName>
        <shortName evidence="12">DAP decarboxylase</shortName>
        <shortName evidence="12">DAPDC</shortName>
        <ecNumber evidence="10 12">4.1.1.20</ecNumber>
    </recommendedName>
</protein>
<dbReference type="Gene3D" id="3.20.20.10">
    <property type="entry name" value="Alanine racemase"/>
    <property type="match status" value="1"/>
</dbReference>
<dbReference type="GO" id="GO:0008836">
    <property type="term" value="F:diaminopimelate decarboxylase activity"/>
    <property type="evidence" value="ECO:0007669"/>
    <property type="project" value="UniProtKB-UniRule"/>
</dbReference>
<keyword evidence="2 12" id="KW-0028">Amino-acid biosynthesis</keyword>
<comment type="catalytic activity">
    <reaction evidence="7 12 14">
        <text>meso-2,6-diaminopimelate + H(+) = L-lysine + CO2</text>
        <dbReference type="Rhea" id="RHEA:15101"/>
        <dbReference type="ChEBI" id="CHEBI:15378"/>
        <dbReference type="ChEBI" id="CHEBI:16526"/>
        <dbReference type="ChEBI" id="CHEBI:32551"/>
        <dbReference type="ChEBI" id="CHEBI:57791"/>
        <dbReference type="EC" id="4.1.1.20"/>
    </reaction>
</comment>
<organism evidence="17 18">
    <name type="scientific">Ralstonia nicotianae (strain ATCC BAA-1114 / GMI1000)</name>
    <name type="common">Ralstonia solanacearum</name>
    <dbReference type="NCBI Taxonomy" id="267608"/>
    <lineage>
        <taxon>Bacteria</taxon>
        <taxon>Pseudomonadati</taxon>
        <taxon>Pseudomonadota</taxon>
        <taxon>Betaproteobacteria</taxon>
        <taxon>Burkholderiales</taxon>
        <taxon>Burkholderiaceae</taxon>
        <taxon>Ralstonia</taxon>
        <taxon>Ralstonia solanacearum species complex</taxon>
    </lineage>
</organism>
<dbReference type="Proteomes" id="UP000001436">
    <property type="component" value="Chromosome"/>
</dbReference>
<dbReference type="SUPFAM" id="SSF51419">
    <property type="entry name" value="PLP-binding barrel"/>
    <property type="match status" value="1"/>
</dbReference>
<dbReference type="FunFam" id="2.40.37.10:FF:000003">
    <property type="entry name" value="Diaminopimelate decarboxylase"/>
    <property type="match status" value="1"/>
</dbReference>
<comment type="function">
    <text evidence="12">Specifically catalyzes the decarboxylation of meso-diaminopimelate (meso-DAP) to L-lysine.</text>
</comment>
<dbReference type="EMBL" id="AL646052">
    <property type="protein sequence ID" value="CAD16688.1"/>
    <property type="molecule type" value="Genomic_DNA"/>
</dbReference>
<dbReference type="EC" id="4.1.1.20" evidence="10 12"/>
<gene>
    <name evidence="12 17" type="primary">lysA</name>
    <name evidence="17" type="ordered locus">RSc2979</name>
</gene>
<sequence length="451" mass="48196">MPPAQSRPAADSVLPLSFSTGVAVRRPDGFLFMSESLIRQDGALMIEGVALEAIAARFGTPTYVYSRAALTANYRAYAAACEGRNARVQYAMKANSNLAVLQIFAQLGAGFDIVSGGELRRVLAAGGKAADVVFSGVGKTADEMRLALEAGVACFNVESIPELHRLNEVAGSLGKTAPVSLRVNPDVDAKTHPYISTGLKGNKFGVAFDEVLPTYRAAAAMPNLRVVGIDCHIGSQITEVSPYLDAIDKVLDVVARLDAEGIRLSHIDVGGGLGITYTDETPPDITAFARTLLDRIEQRGFGDRTVLFEPGRSLVGNAGLLLTRVEFLKPGAAKNFCIVDAAMNDLARPAMYEAYHHIVPVRERGGAPTVYDIVGPVCESGDWLGRDRALDAQPGDLLAILSAGAYGFTMSSNYNTRGRAAEVIVDGDRVHVARERERFEDLIRGEQLLSA</sequence>
<feature type="binding site" evidence="12">
    <location>
        <position position="312"/>
    </location>
    <ligand>
        <name>substrate</name>
    </ligand>
</feature>
<dbReference type="PANTHER" id="PTHR43727">
    <property type="entry name" value="DIAMINOPIMELATE DECARBOXYLASE"/>
    <property type="match status" value="1"/>
</dbReference>
<dbReference type="InterPro" id="IPR029066">
    <property type="entry name" value="PLP-binding_barrel"/>
</dbReference>
<evidence type="ECO:0000256" key="7">
    <source>
        <dbReference type="ARBA" id="ARBA00050464"/>
    </source>
</evidence>
<dbReference type="STRING" id="267608.RSc2979"/>
<dbReference type="HOGENOM" id="CLU_026444_0_0_4"/>
<dbReference type="PANTHER" id="PTHR43727:SF2">
    <property type="entry name" value="GROUP IV DECARBOXYLASE"/>
    <property type="match status" value="1"/>
</dbReference>
<dbReference type="HAMAP" id="MF_02120">
    <property type="entry name" value="LysA"/>
    <property type="match status" value="1"/>
</dbReference>
<dbReference type="Gene3D" id="2.40.37.10">
    <property type="entry name" value="Lyase, Ornithine Decarboxylase, Chain A, domain 1"/>
    <property type="match status" value="1"/>
</dbReference>
<accession>Q8XV52</accession>
<evidence type="ECO:0000313" key="18">
    <source>
        <dbReference type="Proteomes" id="UP000001436"/>
    </source>
</evidence>